<feature type="region of interest" description="Disordered" evidence="1">
    <location>
        <begin position="1"/>
        <end position="21"/>
    </location>
</feature>
<dbReference type="AlphaFoldDB" id="A0AAW1KCS2"/>
<evidence type="ECO:0000256" key="1">
    <source>
        <dbReference type="SAM" id="MobiDB-lite"/>
    </source>
</evidence>
<protein>
    <submittedName>
        <fullName evidence="2">Uncharacterized protein</fullName>
    </submittedName>
</protein>
<evidence type="ECO:0000313" key="2">
    <source>
        <dbReference type="EMBL" id="KAK9717201.1"/>
    </source>
</evidence>
<accession>A0AAW1KCS2</accession>
<sequence length="137" mass="16233">MLNVKKLSRKKKKNRKTWRKNIRKEKRLKGEDYVGVGNVKHLSRPLLPSPCIDKPKHKCNSTVNETSKVQIYTEFRNLPTIDDQRQLVLNHVEQKPKKRTTRNLVNSRKTYSNYYYYTLEGDRKAVRRSEAARAKSC</sequence>
<proteinExistence type="predicted"/>
<comment type="caution">
    <text evidence="2">The sequence shown here is derived from an EMBL/GenBank/DDBJ whole genome shotgun (WGS) entry which is preliminary data.</text>
</comment>
<dbReference type="EMBL" id="JASPKY010000245">
    <property type="protein sequence ID" value="KAK9717201.1"/>
    <property type="molecule type" value="Genomic_DNA"/>
</dbReference>
<organism evidence="2 3">
    <name type="scientific">Popillia japonica</name>
    <name type="common">Japanese beetle</name>
    <dbReference type="NCBI Taxonomy" id="7064"/>
    <lineage>
        <taxon>Eukaryota</taxon>
        <taxon>Metazoa</taxon>
        <taxon>Ecdysozoa</taxon>
        <taxon>Arthropoda</taxon>
        <taxon>Hexapoda</taxon>
        <taxon>Insecta</taxon>
        <taxon>Pterygota</taxon>
        <taxon>Neoptera</taxon>
        <taxon>Endopterygota</taxon>
        <taxon>Coleoptera</taxon>
        <taxon>Polyphaga</taxon>
        <taxon>Scarabaeiformia</taxon>
        <taxon>Scarabaeidae</taxon>
        <taxon>Rutelinae</taxon>
        <taxon>Popillia</taxon>
    </lineage>
</organism>
<evidence type="ECO:0000313" key="3">
    <source>
        <dbReference type="Proteomes" id="UP001458880"/>
    </source>
</evidence>
<name>A0AAW1KCS2_POPJA</name>
<reference evidence="2 3" key="1">
    <citation type="journal article" date="2024" name="BMC Genomics">
        <title>De novo assembly and annotation of Popillia japonica's genome with initial clues to its potential as an invasive pest.</title>
        <authorList>
            <person name="Cucini C."/>
            <person name="Boschi S."/>
            <person name="Funari R."/>
            <person name="Cardaioli E."/>
            <person name="Iannotti N."/>
            <person name="Marturano G."/>
            <person name="Paoli F."/>
            <person name="Bruttini M."/>
            <person name="Carapelli A."/>
            <person name="Frati F."/>
            <person name="Nardi F."/>
        </authorList>
    </citation>
    <scope>NUCLEOTIDE SEQUENCE [LARGE SCALE GENOMIC DNA]</scope>
    <source>
        <strain evidence="2">DMR45628</strain>
    </source>
</reference>
<keyword evidence="3" id="KW-1185">Reference proteome</keyword>
<dbReference type="Proteomes" id="UP001458880">
    <property type="component" value="Unassembled WGS sequence"/>
</dbReference>
<gene>
    <name evidence="2" type="ORF">QE152_g24292</name>
</gene>